<dbReference type="InterPro" id="IPR057279">
    <property type="entry name" value="MGAT4"/>
</dbReference>
<dbReference type="GO" id="GO:0008375">
    <property type="term" value="F:acetylglucosaminyltransferase activity"/>
    <property type="evidence" value="ECO:0007669"/>
    <property type="project" value="TreeGrafter"/>
</dbReference>
<dbReference type="InterPro" id="IPR006759">
    <property type="entry name" value="Glyco_transf_54"/>
</dbReference>
<feature type="region of interest" description="Disordered" evidence="1">
    <location>
        <begin position="251"/>
        <end position="290"/>
    </location>
</feature>
<feature type="compositionally biased region" description="Basic and acidic residues" evidence="1">
    <location>
        <begin position="267"/>
        <end position="276"/>
    </location>
</feature>
<sequence>MAMTQTDLVVGIPTIRRAKHNYLLKTLESLLVTLENDESGSLLIVVLVGDLDRTKAQITIEEVQGRFGAFLDTGVLEIIQAPPESYFPDLHDLKDRFGDSKERTYWRSKQCLDFALLMEYSRTRGTYYLQLEDDVITTEGWFKYIMYYVTTRRREFFMIHFSRLGFIGKLFPSTVLKGLVQLFTLYFDEAPVDILLPAYGKRQKEETLKTTNTIFQHIGLDSSLEGKTQPLQDHGFTAAKKALQNAQLEVERRQMSGKGGTDSLAARMEEMKERRENRKRLPVPGVPAGG</sequence>
<proteinExistence type="predicted"/>
<dbReference type="GO" id="GO:0006487">
    <property type="term" value="P:protein N-linked glycosylation"/>
    <property type="evidence" value="ECO:0007669"/>
    <property type="project" value="TreeGrafter"/>
</dbReference>
<gene>
    <name evidence="3" type="ORF">SARC_09807</name>
</gene>
<dbReference type="AlphaFoldDB" id="A0A0L0FP38"/>
<dbReference type="EMBL" id="KQ242645">
    <property type="protein sequence ID" value="KNC77743.1"/>
    <property type="molecule type" value="Genomic_DNA"/>
</dbReference>
<evidence type="ECO:0000313" key="3">
    <source>
        <dbReference type="EMBL" id="KNC77743.1"/>
    </source>
</evidence>
<dbReference type="RefSeq" id="XP_014151645.1">
    <property type="nucleotide sequence ID" value="XM_014296170.1"/>
</dbReference>
<accession>A0A0L0FP38</accession>
<dbReference type="eggNOG" id="ENOG502QPQJ">
    <property type="taxonomic scope" value="Eukaryota"/>
</dbReference>
<dbReference type="PANTHER" id="PTHR12062:SF33">
    <property type="entry name" value="ALPHA-1,6-MANNOSYL-GLYCOPROTEIN 4-BETA-N-ACETYLGLUCOSAMINYLTRANSFERASE-LIKE"/>
    <property type="match status" value="1"/>
</dbReference>
<dbReference type="OrthoDB" id="2016523at2759"/>
<keyword evidence="4" id="KW-1185">Reference proteome</keyword>
<evidence type="ECO:0000313" key="4">
    <source>
        <dbReference type="Proteomes" id="UP000054560"/>
    </source>
</evidence>
<evidence type="ECO:0000256" key="1">
    <source>
        <dbReference type="SAM" id="MobiDB-lite"/>
    </source>
</evidence>
<dbReference type="Proteomes" id="UP000054560">
    <property type="component" value="Unassembled WGS sequence"/>
</dbReference>
<reference evidence="3 4" key="1">
    <citation type="submission" date="2011-02" db="EMBL/GenBank/DDBJ databases">
        <title>The Genome Sequence of Sphaeroforma arctica JP610.</title>
        <authorList>
            <consortium name="The Broad Institute Genome Sequencing Platform"/>
            <person name="Russ C."/>
            <person name="Cuomo C."/>
            <person name="Young S.K."/>
            <person name="Zeng Q."/>
            <person name="Gargeya S."/>
            <person name="Alvarado L."/>
            <person name="Berlin A."/>
            <person name="Chapman S.B."/>
            <person name="Chen Z."/>
            <person name="Freedman E."/>
            <person name="Gellesch M."/>
            <person name="Goldberg J."/>
            <person name="Griggs A."/>
            <person name="Gujja S."/>
            <person name="Heilman E."/>
            <person name="Heiman D."/>
            <person name="Howarth C."/>
            <person name="Mehta T."/>
            <person name="Neiman D."/>
            <person name="Pearson M."/>
            <person name="Roberts A."/>
            <person name="Saif S."/>
            <person name="Shea T."/>
            <person name="Shenoy N."/>
            <person name="Sisk P."/>
            <person name="Stolte C."/>
            <person name="Sykes S."/>
            <person name="White J."/>
            <person name="Yandava C."/>
            <person name="Burger G."/>
            <person name="Gray M.W."/>
            <person name="Holland P.W.H."/>
            <person name="King N."/>
            <person name="Lang F.B.F."/>
            <person name="Roger A.J."/>
            <person name="Ruiz-Trillo I."/>
            <person name="Haas B."/>
            <person name="Nusbaum C."/>
            <person name="Birren B."/>
        </authorList>
    </citation>
    <scope>NUCLEOTIDE SEQUENCE [LARGE SCALE GENOMIC DNA]</scope>
    <source>
        <strain evidence="3 4">JP610</strain>
    </source>
</reference>
<dbReference type="STRING" id="667725.A0A0L0FP38"/>
<name>A0A0L0FP38_9EUKA</name>
<feature type="domain" description="MGAT4 conserved region" evidence="2">
    <location>
        <begin position="4"/>
        <end position="235"/>
    </location>
</feature>
<organism evidence="3 4">
    <name type="scientific">Sphaeroforma arctica JP610</name>
    <dbReference type="NCBI Taxonomy" id="667725"/>
    <lineage>
        <taxon>Eukaryota</taxon>
        <taxon>Ichthyosporea</taxon>
        <taxon>Ichthyophonida</taxon>
        <taxon>Sphaeroforma</taxon>
    </lineage>
</organism>
<dbReference type="Pfam" id="PF04666">
    <property type="entry name" value="MGAT4_cons"/>
    <property type="match status" value="1"/>
</dbReference>
<dbReference type="GeneID" id="25910311"/>
<evidence type="ECO:0000259" key="2">
    <source>
        <dbReference type="Pfam" id="PF04666"/>
    </source>
</evidence>
<dbReference type="PANTHER" id="PTHR12062">
    <property type="entry name" value="N-ACETYLGLUCOSAMINYLTRANSFERASE VI"/>
    <property type="match status" value="1"/>
</dbReference>
<protein>
    <recommendedName>
        <fullName evidence="2">MGAT4 conserved region domain-containing protein</fullName>
    </recommendedName>
</protein>